<feature type="region of interest" description="Disordered" evidence="1">
    <location>
        <begin position="1"/>
        <end position="22"/>
    </location>
</feature>
<sequence>MLGENMDNGQVSMFSNAKRAQKDEYRESIHLFECLTYIKDE</sequence>
<reference evidence="2" key="1">
    <citation type="submission" date="2019-08" db="EMBL/GenBank/DDBJ databases">
        <authorList>
            <person name="Kucharzyk K."/>
            <person name="Murdoch R.W."/>
            <person name="Higgins S."/>
            <person name="Loffler F."/>
        </authorList>
    </citation>
    <scope>NUCLEOTIDE SEQUENCE</scope>
</reference>
<protein>
    <submittedName>
        <fullName evidence="2">Uncharacterized protein</fullName>
    </submittedName>
</protein>
<organism evidence="2">
    <name type="scientific">bioreactor metagenome</name>
    <dbReference type="NCBI Taxonomy" id="1076179"/>
    <lineage>
        <taxon>unclassified sequences</taxon>
        <taxon>metagenomes</taxon>
        <taxon>ecological metagenomes</taxon>
    </lineage>
</organism>
<name>A0A645GKT9_9ZZZZ</name>
<dbReference type="AlphaFoldDB" id="A0A645GKT9"/>
<gene>
    <name evidence="2" type="ORF">SDC9_174185</name>
</gene>
<evidence type="ECO:0000313" key="2">
    <source>
        <dbReference type="EMBL" id="MPN26760.1"/>
    </source>
</evidence>
<dbReference type="EMBL" id="VSSQ01076396">
    <property type="protein sequence ID" value="MPN26760.1"/>
    <property type="molecule type" value="Genomic_DNA"/>
</dbReference>
<proteinExistence type="predicted"/>
<evidence type="ECO:0000256" key="1">
    <source>
        <dbReference type="SAM" id="MobiDB-lite"/>
    </source>
</evidence>
<accession>A0A645GKT9</accession>
<comment type="caution">
    <text evidence="2">The sequence shown here is derived from an EMBL/GenBank/DDBJ whole genome shotgun (WGS) entry which is preliminary data.</text>
</comment>